<name>A0A9W7M8J8_HIBTR</name>
<evidence type="ECO:0000313" key="2">
    <source>
        <dbReference type="Proteomes" id="UP001165190"/>
    </source>
</evidence>
<gene>
    <name evidence="1" type="ORF">HRI_002807900</name>
</gene>
<evidence type="ECO:0000313" key="1">
    <source>
        <dbReference type="EMBL" id="GMI91386.1"/>
    </source>
</evidence>
<comment type="caution">
    <text evidence="1">The sequence shown here is derived from an EMBL/GenBank/DDBJ whole genome shotgun (WGS) entry which is preliminary data.</text>
</comment>
<proteinExistence type="predicted"/>
<reference evidence="1" key="1">
    <citation type="submission" date="2023-05" db="EMBL/GenBank/DDBJ databases">
        <title>Genome and transcriptome analyses reveal genes involved in the formation of fine ridges on petal epidermal cells in Hibiscus trionum.</title>
        <authorList>
            <person name="Koshimizu S."/>
            <person name="Masuda S."/>
            <person name="Ishii T."/>
            <person name="Shirasu K."/>
            <person name="Hoshino A."/>
            <person name="Arita M."/>
        </authorList>
    </citation>
    <scope>NUCLEOTIDE SEQUENCE</scope>
    <source>
        <strain evidence="1">Hamamatsu line</strain>
    </source>
</reference>
<dbReference type="OrthoDB" id="427280at2759"/>
<keyword evidence="2" id="KW-1185">Reference proteome</keyword>
<dbReference type="AlphaFoldDB" id="A0A9W7M8J8"/>
<dbReference type="Proteomes" id="UP001165190">
    <property type="component" value="Unassembled WGS sequence"/>
</dbReference>
<protein>
    <submittedName>
        <fullName evidence="1">Uncharacterized protein</fullName>
    </submittedName>
</protein>
<organism evidence="1 2">
    <name type="scientific">Hibiscus trionum</name>
    <name type="common">Flower of an hour</name>
    <dbReference type="NCBI Taxonomy" id="183268"/>
    <lineage>
        <taxon>Eukaryota</taxon>
        <taxon>Viridiplantae</taxon>
        <taxon>Streptophyta</taxon>
        <taxon>Embryophyta</taxon>
        <taxon>Tracheophyta</taxon>
        <taxon>Spermatophyta</taxon>
        <taxon>Magnoliopsida</taxon>
        <taxon>eudicotyledons</taxon>
        <taxon>Gunneridae</taxon>
        <taxon>Pentapetalae</taxon>
        <taxon>rosids</taxon>
        <taxon>malvids</taxon>
        <taxon>Malvales</taxon>
        <taxon>Malvaceae</taxon>
        <taxon>Malvoideae</taxon>
        <taxon>Hibiscus</taxon>
    </lineage>
</organism>
<accession>A0A9W7M8J8</accession>
<sequence>MGIICKVLKFYTVIEILSYGADNVYLYQHRYKNLAKPFLTFFWPEKSKNTLMSDNKGKTKYLLQSNPTLILYRTFALGFRMI</sequence>
<dbReference type="EMBL" id="BSYR01000024">
    <property type="protein sequence ID" value="GMI91386.1"/>
    <property type="molecule type" value="Genomic_DNA"/>
</dbReference>